<evidence type="ECO:0000313" key="2">
    <source>
        <dbReference type="EMBL" id="CAL1275456.1"/>
    </source>
</evidence>
<dbReference type="PROSITE" id="PS50191">
    <property type="entry name" value="CRAL_TRIO"/>
    <property type="match status" value="1"/>
</dbReference>
<evidence type="ECO:0000313" key="3">
    <source>
        <dbReference type="Proteomes" id="UP001497382"/>
    </source>
</evidence>
<sequence length="444" mass="51424">MLGEKELCEESAAEGIKENELLVRKGVTTQGSIVMCEEQSLLPFQMNFLPVFVLQKAVSELNETPDRRMDGIKVLKELLSSKWDPEKFSIDDFKRLVLLLFIQTLRDPMTQINGFKVIHDFKGTSIKHLRHCTPQNLIFQYHAAIFLICTTWLIVYPSDSREFLMSSVPKSGGSSLTTTLSGLSPYCSLRMNSRFSFLKKIQGNIKDLFSHETMSKENNEQACYPLHITHIPEYFYEKAQKELNETLETREVELSKLKKLLSADKLTSDIKFEEDFLHQFLRHRKYDSLKAFQYLKKYINFRRSHSSMFLSVPEEDFRGNPSIQLNSLLPYRCPDGCVIILCEFGNSSKNSWSCIPARFKELHFINKSAFLSAMWAVIKYVVPEKLRKRAFFHSNPEDVVNYFPRSIIPTKYGGSLVNYHDSELLWKMNKDHGNCPEGGQPNYI</sequence>
<dbReference type="Proteomes" id="UP001497382">
    <property type="component" value="Unassembled WGS sequence"/>
</dbReference>
<dbReference type="SUPFAM" id="SSF46938">
    <property type="entry name" value="CRAL/TRIO N-terminal domain"/>
    <property type="match status" value="1"/>
</dbReference>
<accession>A0AAV1ZW69</accession>
<dbReference type="SUPFAM" id="SSF52087">
    <property type="entry name" value="CRAL/TRIO domain"/>
    <property type="match status" value="2"/>
</dbReference>
<organism evidence="2 3">
    <name type="scientific">Larinioides sclopetarius</name>
    <dbReference type="NCBI Taxonomy" id="280406"/>
    <lineage>
        <taxon>Eukaryota</taxon>
        <taxon>Metazoa</taxon>
        <taxon>Ecdysozoa</taxon>
        <taxon>Arthropoda</taxon>
        <taxon>Chelicerata</taxon>
        <taxon>Arachnida</taxon>
        <taxon>Araneae</taxon>
        <taxon>Araneomorphae</taxon>
        <taxon>Entelegynae</taxon>
        <taxon>Araneoidea</taxon>
        <taxon>Araneidae</taxon>
        <taxon>Larinioides</taxon>
    </lineage>
</organism>
<dbReference type="EMBL" id="CAXIEN010000084">
    <property type="protein sequence ID" value="CAL1275456.1"/>
    <property type="molecule type" value="Genomic_DNA"/>
</dbReference>
<dbReference type="Gene3D" id="3.40.525.10">
    <property type="entry name" value="CRAL-TRIO lipid binding domain"/>
    <property type="match status" value="2"/>
</dbReference>
<dbReference type="PANTHER" id="PTHR10174">
    <property type="entry name" value="ALPHA-TOCOPHEROL TRANSFER PROTEIN-RELATED"/>
    <property type="match status" value="1"/>
</dbReference>
<dbReference type="Gene3D" id="1.10.8.20">
    <property type="entry name" value="N-terminal domain of phosphatidylinositol transfer protein sec14p"/>
    <property type="match status" value="1"/>
</dbReference>
<evidence type="ECO:0000259" key="1">
    <source>
        <dbReference type="PROSITE" id="PS50191"/>
    </source>
</evidence>
<dbReference type="Pfam" id="PF00650">
    <property type="entry name" value="CRAL_TRIO"/>
    <property type="match status" value="2"/>
</dbReference>
<dbReference type="GO" id="GO:1902936">
    <property type="term" value="F:phosphatidylinositol bisphosphate binding"/>
    <property type="evidence" value="ECO:0007669"/>
    <property type="project" value="TreeGrafter"/>
</dbReference>
<comment type="caution">
    <text evidence="2">The sequence shown here is derived from an EMBL/GenBank/DDBJ whole genome shotgun (WGS) entry which is preliminary data.</text>
</comment>
<protein>
    <recommendedName>
        <fullName evidence="1">CRAL-TRIO domain-containing protein</fullName>
    </recommendedName>
</protein>
<proteinExistence type="predicted"/>
<gene>
    <name evidence="2" type="ORF">LARSCL_LOCUS8076</name>
</gene>
<dbReference type="PANTHER" id="PTHR10174:SF208">
    <property type="entry name" value="CRAL-TRIO DOMAIN-CONTAINING PROTEIN DDB_G0278031"/>
    <property type="match status" value="1"/>
</dbReference>
<dbReference type="InterPro" id="IPR036865">
    <property type="entry name" value="CRAL-TRIO_dom_sf"/>
</dbReference>
<reference evidence="2 3" key="1">
    <citation type="submission" date="2024-04" db="EMBL/GenBank/DDBJ databases">
        <authorList>
            <person name="Rising A."/>
            <person name="Reimegard J."/>
            <person name="Sonavane S."/>
            <person name="Akerstrom W."/>
            <person name="Nylinder S."/>
            <person name="Hedman E."/>
            <person name="Kallberg Y."/>
        </authorList>
    </citation>
    <scope>NUCLEOTIDE SEQUENCE [LARGE SCALE GENOMIC DNA]</scope>
</reference>
<keyword evidence="3" id="KW-1185">Reference proteome</keyword>
<dbReference type="InterPro" id="IPR036273">
    <property type="entry name" value="CRAL/TRIO_N_dom_sf"/>
</dbReference>
<feature type="domain" description="CRAL-TRIO" evidence="1">
    <location>
        <begin position="356"/>
        <end position="420"/>
    </location>
</feature>
<dbReference type="CDD" id="cd00170">
    <property type="entry name" value="SEC14"/>
    <property type="match status" value="1"/>
</dbReference>
<name>A0AAV1ZW69_9ARAC</name>
<dbReference type="InterPro" id="IPR001251">
    <property type="entry name" value="CRAL-TRIO_dom"/>
</dbReference>
<dbReference type="GO" id="GO:0016020">
    <property type="term" value="C:membrane"/>
    <property type="evidence" value="ECO:0007669"/>
    <property type="project" value="TreeGrafter"/>
</dbReference>
<dbReference type="EMBL" id="CAXIEN010000084">
    <property type="protein sequence ID" value="CAL1275455.1"/>
    <property type="molecule type" value="Genomic_DNA"/>
</dbReference>
<dbReference type="AlphaFoldDB" id="A0AAV1ZW69"/>